<dbReference type="AlphaFoldDB" id="A0ABD5XZV5"/>
<name>A0ABD5XZV5_9EURY</name>
<evidence type="ECO:0000313" key="1">
    <source>
        <dbReference type="EMBL" id="MFC7138737.1"/>
    </source>
</evidence>
<reference evidence="1 2" key="1">
    <citation type="journal article" date="2019" name="Int. J. Syst. Evol. Microbiol.">
        <title>The Global Catalogue of Microorganisms (GCM) 10K type strain sequencing project: providing services to taxonomists for standard genome sequencing and annotation.</title>
        <authorList>
            <consortium name="The Broad Institute Genomics Platform"/>
            <consortium name="The Broad Institute Genome Sequencing Center for Infectious Disease"/>
            <person name="Wu L."/>
            <person name="Ma J."/>
        </authorList>
    </citation>
    <scope>NUCLEOTIDE SEQUENCE [LARGE SCALE GENOMIC DNA]</scope>
    <source>
        <strain evidence="1 2">XZYJT29</strain>
    </source>
</reference>
<keyword evidence="2" id="KW-1185">Reference proteome</keyword>
<gene>
    <name evidence="1" type="ORF">ACFQMA_02660</name>
</gene>
<dbReference type="Proteomes" id="UP001596432">
    <property type="component" value="Unassembled WGS sequence"/>
</dbReference>
<organism evidence="1 2">
    <name type="scientific">Halosimplex aquaticum</name>
    <dbReference type="NCBI Taxonomy" id="3026162"/>
    <lineage>
        <taxon>Archaea</taxon>
        <taxon>Methanobacteriati</taxon>
        <taxon>Methanobacteriota</taxon>
        <taxon>Stenosarchaea group</taxon>
        <taxon>Halobacteria</taxon>
        <taxon>Halobacteriales</taxon>
        <taxon>Haloarculaceae</taxon>
        <taxon>Halosimplex</taxon>
    </lineage>
</organism>
<dbReference type="EMBL" id="JBHTAS010000001">
    <property type="protein sequence ID" value="MFC7138737.1"/>
    <property type="molecule type" value="Genomic_DNA"/>
</dbReference>
<protein>
    <submittedName>
        <fullName evidence="1">Uncharacterized protein</fullName>
    </submittedName>
</protein>
<comment type="caution">
    <text evidence="1">The sequence shown here is derived from an EMBL/GenBank/DDBJ whole genome shotgun (WGS) entry which is preliminary data.</text>
</comment>
<dbReference type="GeneID" id="78818979"/>
<sequence length="78" mass="8804">MSLDRTTRPLDVENARVFDYRRDVIVELHGETPDGEFEAVTYVFRDDPDDAGLQSPEIDEAHEAIVYDALADADYTVA</sequence>
<dbReference type="RefSeq" id="WP_274324351.1">
    <property type="nucleotide sequence ID" value="NZ_CP118158.1"/>
</dbReference>
<proteinExistence type="predicted"/>
<accession>A0ABD5XZV5</accession>
<evidence type="ECO:0000313" key="2">
    <source>
        <dbReference type="Proteomes" id="UP001596432"/>
    </source>
</evidence>